<dbReference type="CDD" id="cd11524">
    <property type="entry name" value="SYLF"/>
    <property type="match status" value="1"/>
</dbReference>
<accession>X0W5U9</accession>
<dbReference type="InterPro" id="IPR051702">
    <property type="entry name" value="SH3_domain_YSC84-like"/>
</dbReference>
<evidence type="ECO:0000313" key="1">
    <source>
        <dbReference type="EMBL" id="GAG08056.1"/>
    </source>
</evidence>
<dbReference type="GO" id="GO:0035091">
    <property type="term" value="F:phosphatidylinositol binding"/>
    <property type="evidence" value="ECO:0007669"/>
    <property type="project" value="TreeGrafter"/>
</dbReference>
<evidence type="ECO:0008006" key="2">
    <source>
        <dbReference type="Google" id="ProtNLM"/>
    </source>
</evidence>
<dbReference type="AlphaFoldDB" id="X0W5U9"/>
<organism evidence="1">
    <name type="scientific">marine sediment metagenome</name>
    <dbReference type="NCBI Taxonomy" id="412755"/>
    <lineage>
        <taxon>unclassified sequences</taxon>
        <taxon>metagenomes</taxon>
        <taxon>ecological metagenomes</taxon>
    </lineage>
</organism>
<dbReference type="EMBL" id="BARS01025777">
    <property type="protein sequence ID" value="GAG08056.1"/>
    <property type="molecule type" value="Genomic_DNA"/>
</dbReference>
<protein>
    <recommendedName>
        <fullName evidence="2">Ysc84 actin-binding domain-containing protein</fullName>
    </recommendedName>
</protein>
<reference evidence="1" key="1">
    <citation type="journal article" date="2014" name="Front. Microbiol.">
        <title>High frequency of phylogenetically diverse reductive dehalogenase-homologous genes in deep subseafloor sedimentary metagenomes.</title>
        <authorList>
            <person name="Kawai M."/>
            <person name="Futagami T."/>
            <person name="Toyoda A."/>
            <person name="Takaki Y."/>
            <person name="Nishi S."/>
            <person name="Hori S."/>
            <person name="Arai W."/>
            <person name="Tsubouchi T."/>
            <person name="Morono Y."/>
            <person name="Uchiyama I."/>
            <person name="Ito T."/>
            <person name="Fujiyama A."/>
            <person name="Inagaki F."/>
            <person name="Takami H."/>
        </authorList>
    </citation>
    <scope>NUCLEOTIDE SEQUENCE</scope>
    <source>
        <strain evidence="1">Expedition CK06-06</strain>
    </source>
</reference>
<dbReference type="PANTHER" id="PTHR15629">
    <property type="entry name" value="SH3YL1 PROTEIN"/>
    <property type="match status" value="1"/>
</dbReference>
<name>X0W5U9_9ZZZZ</name>
<sequence>MRKVILLILSVFIVCFAIAVNGARAEENKWTRLVVESGRVLSEVQQMPDQSIPKDLLRSCSAIAIFPSTVSGGFGIGGKYGQGIIMVRDERGSGWSSPAIFTITGASFGWQIGGQATDFILLIMGRRGIDG</sequence>
<proteinExistence type="predicted"/>
<feature type="non-terminal residue" evidence="1">
    <location>
        <position position="131"/>
    </location>
</feature>
<comment type="caution">
    <text evidence="1">The sequence shown here is derived from an EMBL/GenBank/DDBJ whole genome shotgun (WGS) entry which is preliminary data.</text>
</comment>
<gene>
    <name evidence="1" type="ORF">S01H1_40692</name>
</gene>
<dbReference type="PANTHER" id="PTHR15629:SF2">
    <property type="entry name" value="SH3 DOMAIN-CONTAINING YSC84-LIKE PROTEIN 1"/>
    <property type="match status" value="1"/>
</dbReference>